<reference evidence="1" key="6">
    <citation type="journal article" date="2017" name="Nat. Commun.">
        <title>Evolutionary dynamics and genomic features of the Elizabethkingia anophelis 2015 to 2016 Wisconsin outbreak strain.</title>
        <authorList>
            <person name="Perrin A."/>
            <person name="Larsonneur E."/>
            <person name="Nicholson A.C."/>
            <person name="Edwards D.J."/>
            <person name="Gundlach K.M."/>
            <person name="Whitney A.M."/>
            <person name="Gulvik C.A."/>
            <person name="Bell M.E."/>
            <person name="Rendueles O."/>
            <person name="Cury J."/>
            <person name="Hugon P."/>
            <person name="Clermont D."/>
            <person name="Enouf V."/>
            <person name="Loparev V."/>
            <person name="Juieng P."/>
            <person name="Monson T."/>
            <person name="Warshauer D."/>
            <person name="Elbadawi L.I."/>
            <person name="Walters M.S."/>
            <person name="Crist M.B."/>
            <person name="Noble-Wang J."/>
            <person name="Borlaug G."/>
            <person name="Rocha E.P.C."/>
            <person name="Criscuolo A."/>
            <person name="Touchon M."/>
            <person name="Davis J.P."/>
            <person name="Holt K.E."/>
            <person name="McQuiston J.R."/>
            <person name="Brisse S."/>
        </authorList>
    </citation>
    <scope>NUCLEOTIDE SEQUENCE</scope>
</reference>
<reference evidence="1" key="7">
    <citation type="journal article" date="2017" name="Sci. Rep.">
        <title>Genomic features, phylogenetic relationships, and comparative genomics of Elizabethkingia anophelis strain EM361-97 isolated in Taiwan.</title>
        <authorList>
            <person name="Lin J.N."/>
            <person name="Lai C.H."/>
            <person name="Yang C.H."/>
            <person name="Huang Y.H."/>
            <person name="Lin H.H."/>
        </authorList>
    </citation>
    <scope>NUCLEOTIDE SEQUENCE</scope>
</reference>
<reference evidence="1" key="2">
    <citation type="journal article" date="2014" name="PLoS ONE">
        <title>Insights from the genome annotation of Elizabethkingia anophelis from the malaria vector Anopheles gambiae.</title>
        <authorList>
            <person name="Kukutla P."/>
            <person name="Lindberg B.G."/>
            <person name="Pei D."/>
            <person name="Rayl M."/>
            <person name="Yu W."/>
            <person name="Steritz M."/>
            <person name="Faye I."/>
            <person name="Xu J."/>
        </authorList>
    </citation>
    <scope>NUCLEOTIDE SEQUENCE</scope>
</reference>
<reference evidence="1" key="1">
    <citation type="journal article" date="2014" name="Genome Biol. Evol.">
        <title>Comparative genomic analysis of malaria mosquito vector-associated novel pathogen Elizabethkingia anophelis.</title>
        <authorList>
            <person name="Teo J."/>
            <person name="Tan S.Y."/>
            <person name="Liu Y."/>
            <person name="Tay M."/>
            <person name="Ding Y."/>
            <person name="Li Y."/>
            <person name="Kjelleberg S."/>
            <person name="Givskov M."/>
            <person name="Lin R.T."/>
            <person name="Yang L."/>
        </authorList>
    </citation>
    <scope>NUCLEOTIDE SEQUENCE</scope>
</reference>
<dbReference type="AlphaFoldDB" id="A0A455ZFB3"/>
<organism evidence="1">
    <name type="scientific">Elizabethkingia anophelis</name>
    <dbReference type="NCBI Taxonomy" id="1117645"/>
    <lineage>
        <taxon>Bacteria</taxon>
        <taxon>Pseudomonadati</taxon>
        <taxon>Bacteroidota</taxon>
        <taxon>Flavobacteriia</taxon>
        <taxon>Flavobacteriales</taxon>
        <taxon>Weeksellaceae</taxon>
        <taxon>Elizabethkingia</taxon>
    </lineage>
</organism>
<reference evidence="1" key="3">
    <citation type="journal article" date="2016" name="Genome Announc.">
        <title>Complete Genome Sequences of Four Strains from the 2015-2016 Elizabethkingia anophelis Outbreak.</title>
        <authorList>
            <person name="Nicholson A.C."/>
            <person name="Whitney A.M."/>
            <person name="Emery B.D."/>
            <person name="Bell M.E."/>
            <person name="Gartin J.T."/>
            <person name="Humrighouse B.W."/>
            <person name="Loparev V.N."/>
            <person name="Batra D."/>
            <person name="Sheth M."/>
            <person name="Rowe L.A."/>
            <person name="Juieng P."/>
            <person name="Knipe K."/>
            <person name="Gulvik C."/>
            <person name="McQuiston J.R."/>
        </authorList>
    </citation>
    <scope>NUCLEOTIDE SEQUENCE</scope>
</reference>
<gene>
    <name evidence="1" type="primary">ICEEaIII(1)_R26_32485_32177</name>
</gene>
<reference evidence="1" key="5">
    <citation type="journal article" date="2017" name="Genome Announc.">
        <title>Complete Circularized Genome Sequences of Four Strains of Elizabethkingia anophelis, Including Two Novel Strains Isolated from Wild-Caught Anopheles sinensis.</title>
        <authorList>
            <person name="Pei D."/>
            <person name="Nicholson A.C."/>
            <person name="Jiang J."/>
            <person name="Chen H."/>
            <person name="Whitney A.M."/>
            <person name="Villarma A."/>
            <person name="Bell M."/>
            <person name="Humrighouse B."/>
            <person name="Rowe L.A."/>
            <person name="Sheth M."/>
            <person name="Batra D."/>
            <person name="Juieng P."/>
            <person name="Loparev V.N."/>
            <person name="McQuiston J.R."/>
            <person name="Lan Y."/>
            <person name="Ma Y."/>
            <person name="Xu J."/>
        </authorList>
    </citation>
    <scope>NUCLEOTIDE SEQUENCE</scope>
</reference>
<protein>
    <submittedName>
        <fullName evidence="1">Uncharacterized protein</fullName>
    </submittedName>
</protein>
<accession>A0A455ZFB3</accession>
<evidence type="ECO:0000313" key="1">
    <source>
        <dbReference type="EMBL" id="DAC75478.1"/>
    </source>
</evidence>
<reference evidence="1" key="8">
    <citation type="journal article" date="2018" name="J. ISSAAS">
        <title>In Silico Identification of Three Types of Integrative and Conjugative Elements (ICEs) in Elizabethkingia anophelis Strains Isolated from Around the World.</title>
        <authorList>
            <person name="Xu J."/>
            <person name="Pei D."/>
            <person name="Nicholson A."/>
            <person name="Lan Y."/>
            <person name="Xia Q."/>
        </authorList>
    </citation>
    <scope>NUCLEOTIDE SEQUENCE</scope>
</reference>
<proteinExistence type="predicted"/>
<dbReference type="EMBL" id="BK010606">
    <property type="protein sequence ID" value="DAC75478.1"/>
    <property type="molecule type" value="Genomic_DNA"/>
</dbReference>
<sequence length="102" mass="11344">MLGLLILVAQALPAQNTYIDVTTTAALKLYSDNLKSQQNKTVEEQTKLQQAQAWVASQMVLANNIQNKVLKGLQETSGTLQNGIQVKMIYEDLNDCRRYSGD</sequence>
<name>A0A455ZFB3_9FLAO</name>
<reference evidence="1" key="4">
    <citation type="journal article" date="2016" name="Sci. Rep.">
        <title>Genomic epidemiology and global diversity of the emerging bacterial pathogen Elizabethkingia anophelis.</title>
        <authorList>
            <person name="Breurec S."/>
            <person name="Criscuolo A."/>
            <person name="Diancourt L."/>
            <person name="Rendueles O."/>
            <person name="Vandenbogaert M."/>
            <person name="Passet V."/>
            <person name="Caro V."/>
            <person name="Rocha E.P."/>
            <person name="Touchon M."/>
            <person name="Brisse S."/>
        </authorList>
    </citation>
    <scope>NUCLEOTIDE SEQUENCE</scope>
</reference>